<sequence length="37" mass="3898">MAEKTLSPGTMGCSSHILWLSGILAGNLVAVLEDRIL</sequence>
<organism evidence="2">
    <name type="scientific">hydrocarbon metagenome</name>
    <dbReference type="NCBI Taxonomy" id="938273"/>
    <lineage>
        <taxon>unclassified sequences</taxon>
        <taxon>metagenomes</taxon>
        <taxon>ecological metagenomes</taxon>
    </lineage>
</organism>
<reference evidence="2" key="1">
    <citation type="journal article" date="2015" name="Proc. Natl. Acad. Sci. U.S.A.">
        <title>Networks of energetic and metabolic interactions define dynamics in microbial communities.</title>
        <authorList>
            <person name="Embree M."/>
            <person name="Liu J.K."/>
            <person name="Al-Bassam M.M."/>
            <person name="Zengler K."/>
        </authorList>
    </citation>
    <scope>NUCLEOTIDE SEQUENCE</scope>
</reference>
<name>A0A0W8F1V1_9ZZZZ</name>
<dbReference type="AlphaFoldDB" id="A0A0W8F1V1"/>
<accession>A0A0W8F1V1</accession>
<keyword evidence="1" id="KW-0472">Membrane</keyword>
<evidence type="ECO:0000256" key="1">
    <source>
        <dbReference type="SAM" id="Phobius"/>
    </source>
</evidence>
<dbReference type="EMBL" id="LNQE01001619">
    <property type="protein sequence ID" value="KUG14781.1"/>
    <property type="molecule type" value="Genomic_DNA"/>
</dbReference>
<proteinExistence type="predicted"/>
<keyword evidence="1" id="KW-1133">Transmembrane helix</keyword>
<protein>
    <submittedName>
        <fullName evidence="2">Uncharacterized protein</fullName>
    </submittedName>
</protein>
<gene>
    <name evidence="2" type="ORF">ASZ90_015544</name>
</gene>
<keyword evidence="1" id="KW-0812">Transmembrane</keyword>
<evidence type="ECO:0000313" key="2">
    <source>
        <dbReference type="EMBL" id="KUG14781.1"/>
    </source>
</evidence>
<feature type="transmembrane region" description="Helical" evidence="1">
    <location>
        <begin position="16"/>
        <end position="32"/>
    </location>
</feature>
<comment type="caution">
    <text evidence="2">The sequence shown here is derived from an EMBL/GenBank/DDBJ whole genome shotgun (WGS) entry which is preliminary data.</text>
</comment>